<name>A0AAV5A9P0_9AGAM</name>
<evidence type="ECO:0000256" key="1">
    <source>
        <dbReference type="SAM" id="MobiDB-lite"/>
    </source>
</evidence>
<dbReference type="AlphaFoldDB" id="A0AAV5A9P0"/>
<gene>
    <name evidence="3" type="ORF">Clacol_003595</name>
</gene>
<accession>A0AAV5A9P0</accession>
<dbReference type="PANTHER" id="PTHR39468">
    <property type="entry name" value="CHROMOSOME 7, WHOLE GENOME SHOTGUN SEQUENCE"/>
    <property type="match status" value="1"/>
</dbReference>
<evidence type="ECO:0000313" key="3">
    <source>
        <dbReference type="EMBL" id="GJJ09373.1"/>
    </source>
</evidence>
<dbReference type="EMBL" id="BPWL01000004">
    <property type="protein sequence ID" value="GJJ09373.1"/>
    <property type="molecule type" value="Genomic_DNA"/>
</dbReference>
<dbReference type="Pfam" id="PF19189">
    <property type="entry name" value="Mtf2"/>
    <property type="match status" value="1"/>
</dbReference>
<dbReference type="Proteomes" id="UP001050691">
    <property type="component" value="Unassembled WGS sequence"/>
</dbReference>
<dbReference type="GO" id="GO:0005739">
    <property type="term" value="C:mitochondrion"/>
    <property type="evidence" value="ECO:0007669"/>
    <property type="project" value="InterPro"/>
</dbReference>
<feature type="compositionally biased region" description="Basic and acidic residues" evidence="1">
    <location>
        <begin position="381"/>
        <end position="394"/>
    </location>
</feature>
<comment type="caution">
    <text evidence="3">The sequence shown here is derived from an EMBL/GenBank/DDBJ whole genome shotgun (WGS) entry which is preliminary data.</text>
</comment>
<feature type="region of interest" description="Disordered" evidence="1">
    <location>
        <begin position="381"/>
        <end position="404"/>
    </location>
</feature>
<feature type="domain" description="Mtf2-like C-terminal" evidence="2">
    <location>
        <begin position="184"/>
        <end position="345"/>
    </location>
</feature>
<organism evidence="3 4">
    <name type="scientific">Clathrus columnatus</name>
    <dbReference type="NCBI Taxonomy" id="1419009"/>
    <lineage>
        <taxon>Eukaryota</taxon>
        <taxon>Fungi</taxon>
        <taxon>Dikarya</taxon>
        <taxon>Basidiomycota</taxon>
        <taxon>Agaricomycotina</taxon>
        <taxon>Agaricomycetes</taxon>
        <taxon>Phallomycetidae</taxon>
        <taxon>Phallales</taxon>
        <taxon>Clathraceae</taxon>
        <taxon>Clathrus</taxon>
    </lineage>
</organism>
<proteinExistence type="predicted"/>
<reference evidence="3" key="1">
    <citation type="submission" date="2021-10" db="EMBL/GenBank/DDBJ databases">
        <title>De novo Genome Assembly of Clathrus columnatus (Basidiomycota, Fungi) Using Illumina and Nanopore Sequence Data.</title>
        <authorList>
            <person name="Ogiso-Tanaka E."/>
            <person name="Itagaki H."/>
            <person name="Hosoya T."/>
            <person name="Hosaka K."/>
        </authorList>
    </citation>
    <scope>NUCLEOTIDE SEQUENCE</scope>
    <source>
        <strain evidence="3">MO-923</strain>
    </source>
</reference>
<dbReference type="PANTHER" id="PTHR39468:SF1">
    <property type="entry name" value="MTF2-LIKE C-TERMINAL DOMAIN-CONTAINING PROTEIN"/>
    <property type="match status" value="1"/>
</dbReference>
<dbReference type="InterPro" id="IPR040009">
    <property type="entry name" value="Mtf2/C5D6.12-like"/>
</dbReference>
<feature type="compositionally biased region" description="Acidic residues" evidence="1">
    <location>
        <begin position="395"/>
        <end position="404"/>
    </location>
</feature>
<evidence type="ECO:0000313" key="4">
    <source>
        <dbReference type="Proteomes" id="UP001050691"/>
    </source>
</evidence>
<protein>
    <recommendedName>
        <fullName evidence="2">Mtf2-like C-terminal domain-containing protein</fullName>
    </recommendedName>
</protein>
<dbReference type="InterPro" id="IPR043837">
    <property type="entry name" value="Mtf2-like_C"/>
</dbReference>
<evidence type="ECO:0000259" key="2">
    <source>
        <dbReference type="Pfam" id="PF19189"/>
    </source>
</evidence>
<feature type="region of interest" description="Disordered" evidence="1">
    <location>
        <begin position="44"/>
        <end position="70"/>
    </location>
</feature>
<sequence length="404" mass="46262">MRLIHKRDRGAMKGYSSVRVDEDDSAWDHIFANIDEDVAISRNSTPQRVTTKRSMRPPASIHGAESPIQRRYSRRPPMTASEKNAFDSMFDMIFKATTQKKENFTTAAVTLPLKKSLEQRSTGWSWLRHNLSEDIDVTGSSTNDIDSEFKFPSPASSDVLPLPRLPPDTYGKLRNLPKRTTALEQLLDQKKEEVALCHSDLQVLGWAVRELFGEADLENISSTSTQTKDIPLPPALYAPLLAYLMQFFISHPYYNYHTALALFTYAKTLSSASYVFGCNTAAYNVYLQARWAVEQDINEILVVLREMDANGVNYDFDTRTFFQKVRRDIEEKWRNSEDLFVNDSSNPDEGDSNSFLILERAEQLLQNKRRTSFSNLNDKSRLDRNFSRDPRELQIGEEDGLTLT</sequence>
<keyword evidence="4" id="KW-1185">Reference proteome</keyword>